<proteinExistence type="predicted"/>
<keyword evidence="1" id="KW-0675">Receptor</keyword>
<name>A6ICC0_RAT</name>
<reference evidence="1 2" key="1">
    <citation type="submission" date="2005-09" db="EMBL/GenBank/DDBJ databases">
        <authorList>
            <person name="Mural R.J."/>
            <person name="Li P.W."/>
            <person name="Adams M.D."/>
            <person name="Amanatides P.G."/>
            <person name="Baden-Tillson H."/>
            <person name="Barnstead M."/>
            <person name="Chin S.H."/>
            <person name="Dew I."/>
            <person name="Evans C.A."/>
            <person name="Ferriera S."/>
            <person name="Flanigan M."/>
            <person name="Fosler C."/>
            <person name="Glodek A."/>
            <person name="Gu Z."/>
            <person name="Holt R.A."/>
            <person name="Jennings D."/>
            <person name="Kraft C.L."/>
            <person name="Lu F."/>
            <person name="Nguyen T."/>
            <person name="Nusskern D.R."/>
            <person name="Pfannkoch C.M."/>
            <person name="Sitter C."/>
            <person name="Sutton G.G."/>
            <person name="Venter J.C."/>
            <person name="Wang Z."/>
            <person name="Woodage T."/>
            <person name="Zheng X.H."/>
            <person name="Zhong F."/>
        </authorList>
    </citation>
    <scope>NUCLEOTIDE SEQUENCE [LARGE SCALE GENOMIC DNA]</scope>
    <source>
        <strain>BN</strain>
        <strain evidence="2">Sprague-Dawley</strain>
    </source>
</reference>
<evidence type="ECO:0000313" key="3">
    <source>
        <dbReference type="RGD" id="1303151"/>
    </source>
</evidence>
<accession>A6ICC0</accession>
<organism evidence="1 2">
    <name type="scientific">Rattus norvegicus</name>
    <name type="common">Rat</name>
    <dbReference type="NCBI Taxonomy" id="10116"/>
    <lineage>
        <taxon>Eukaryota</taxon>
        <taxon>Metazoa</taxon>
        <taxon>Chordata</taxon>
        <taxon>Craniata</taxon>
        <taxon>Vertebrata</taxon>
        <taxon>Euteleostomi</taxon>
        <taxon>Mammalia</taxon>
        <taxon>Eutheria</taxon>
        <taxon>Euarchontoglires</taxon>
        <taxon>Glires</taxon>
        <taxon>Rodentia</taxon>
        <taxon>Myomorpha</taxon>
        <taxon>Muroidea</taxon>
        <taxon>Muridae</taxon>
        <taxon>Murinae</taxon>
        <taxon>Rattus</taxon>
    </lineage>
</organism>
<dbReference type="RGD" id="1303151">
    <property type="gene designation" value="Adipor1"/>
</dbReference>
<protein>
    <submittedName>
        <fullName evidence="1">Adiponectin receptor 1, isoform CRA_b</fullName>
    </submittedName>
</protein>
<dbReference type="AGR" id="RGD:1303151"/>
<evidence type="ECO:0000313" key="1">
    <source>
        <dbReference type="EMBL" id="EDM09728.1"/>
    </source>
</evidence>
<dbReference type="Proteomes" id="UP000234681">
    <property type="component" value="Chromosome 13"/>
</dbReference>
<evidence type="ECO:0000313" key="2">
    <source>
        <dbReference type="Proteomes" id="UP000234681"/>
    </source>
</evidence>
<dbReference type="EMBL" id="CH473958">
    <property type="protein sequence ID" value="EDM09728.1"/>
    <property type="molecule type" value="Genomic_DNA"/>
</dbReference>
<sequence>MTPFSEPSHLRVGGGTSQVLLKITSLLKYEEESELSVSRRNLLENRTSDPSAHWHSLRAVHFPCAFLAVTSARQLLVLHRQDVGAHVEILPIPSAILGKKL</sequence>
<dbReference type="AlphaFoldDB" id="A6ICC0"/>
<gene>
    <name evidence="1 3" type="primary">Adipor1</name>
    <name evidence="1" type="ORF">rCG_46155</name>
</gene>